<keyword evidence="5" id="KW-1133">Transmembrane helix</keyword>
<accession>A0A2P2BX49</accession>
<name>A0A2P2BX49_9ZZZZ</name>
<keyword evidence="3" id="KW-1015">Disulfide bond</keyword>
<dbReference type="InterPro" id="IPR050553">
    <property type="entry name" value="Thioredoxin_ResA/DsbE_sf"/>
</dbReference>
<keyword evidence="2" id="KW-0201">Cytochrome c-type biogenesis</keyword>
<keyword evidence="4" id="KW-0676">Redox-active center</keyword>
<dbReference type="Gene3D" id="3.40.30.10">
    <property type="entry name" value="Glutaredoxin"/>
    <property type="match status" value="1"/>
</dbReference>
<dbReference type="InterPro" id="IPR000866">
    <property type="entry name" value="AhpC/TSA"/>
</dbReference>
<dbReference type="GO" id="GO:0016491">
    <property type="term" value="F:oxidoreductase activity"/>
    <property type="evidence" value="ECO:0007669"/>
    <property type="project" value="InterPro"/>
</dbReference>
<feature type="transmembrane region" description="Helical" evidence="5">
    <location>
        <begin position="12"/>
        <end position="30"/>
    </location>
</feature>
<dbReference type="SUPFAM" id="SSF52833">
    <property type="entry name" value="Thioredoxin-like"/>
    <property type="match status" value="1"/>
</dbReference>
<dbReference type="AlphaFoldDB" id="A0A2P2BX49"/>
<dbReference type="PANTHER" id="PTHR42852">
    <property type="entry name" value="THIOL:DISULFIDE INTERCHANGE PROTEIN DSBE"/>
    <property type="match status" value="1"/>
</dbReference>
<dbReference type="GO" id="GO:0030313">
    <property type="term" value="C:cell envelope"/>
    <property type="evidence" value="ECO:0007669"/>
    <property type="project" value="UniProtKB-SubCell"/>
</dbReference>
<dbReference type="CDD" id="cd02966">
    <property type="entry name" value="TlpA_like_family"/>
    <property type="match status" value="1"/>
</dbReference>
<comment type="subcellular location">
    <subcellularLocation>
        <location evidence="1">Cell envelope</location>
    </subcellularLocation>
</comment>
<dbReference type="EMBL" id="CZKA01000007">
    <property type="protein sequence ID" value="CUR54310.1"/>
    <property type="molecule type" value="Genomic_DNA"/>
</dbReference>
<dbReference type="InterPro" id="IPR013766">
    <property type="entry name" value="Thioredoxin_domain"/>
</dbReference>
<keyword evidence="5" id="KW-0812">Transmembrane</keyword>
<dbReference type="GO" id="GO:0016209">
    <property type="term" value="F:antioxidant activity"/>
    <property type="evidence" value="ECO:0007669"/>
    <property type="project" value="InterPro"/>
</dbReference>
<dbReference type="InterPro" id="IPR036249">
    <property type="entry name" value="Thioredoxin-like_sf"/>
</dbReference>
<organism evidence="7">
    <name type="scientific">metagenome</name>
    <dbReference type="NCBI Taxonomy" id="256318"/>
    <lineage>
        <taxon>unclassified sequences</taxon>
        <taxon>metagenomes</taxon>
    </lineage>
</organism>
<dbReference type="PANTHER" id="PTHR42852:SF6">
    <property type="entry name" value="THIOL:DISULFIDE INTERCHANGE PROTEIN DSBE"/>
    <property type="match status" value="1"/>
</dbReference>
<feature type="domain" description="Thioredoxin" evidence="6">
    <location>
        <begin position="54"/>
        <end position="196"/>
    </location>
</feature>
<evidence type="ECO:0000256" key="2">
    <source>
        <dbReference type="ARBA" id="ARBA00022748"/>
    </source>
</evidence>
<evidence type="ECO:0000256" key="3">
    <source>
        <dbReference type="ARBA" id="ARBA00023157"/>
    </source>
</evidence>
<evidence type="ECO:0000256" key="1">
    <source>
        <dbReference type="ARBA" id="ARBA00004196"/>
    </source>
</evidence>
<evidence type="ECO:0000313" key="7">
    <source>
        <dbReference type="EMBL" id="CUR54310.1"/>
    </source>
</evidence>
<evidence type="ECO:0000259" key="6">
    <source>
        <dbReference type="PROSITE" id="PS51352"/>
    </source>
</evidence>
<dbReference type="GO" id="GO:0017004">
    <property type="term" value="P:cytochrome complex assembly"/>
    <property type="evidence" value="ECO:0007669"/>
    <property type="project" value="UniProtKB-KW"/>
</dbReference>
<evidence type="ECO:0000256" key="4">
    <source>
        <dbReference type="ARBA" id="ARBA00023284"/>
    </source>
</evidence>
<dbReference type="Pfam" id="PF00578">
    <property type="entry name" value="AhpC-TSA"/>
    <property type="match status" value="1"/>
</dbReference>
<protein>
    <submittedName>
        <fullName evidence="7">Putative thioredoxin-like protein</fullName>
    </submittedName>
</protein>
<dbReference type="PROSITE" id="PS51352">
    <property type="entry name" value="THIOREDOXIN_2"/>
    <property type="match status" value="1"/>
</dbReference>
<gene>
    <name evidence="7" type="ORF">NOCA2150052</name>
</gene>
<evidence type="ECO:0000256" key="5">
    <source>
        <dbReference type="SAM" id="Phobius"/>
    </source>
</evidence>
<proteinExistence type="predicted"/>
<sequence length="196" mass="20826">MIASDRARVLRVMTALAIAAGLVGVVVWQANQIQTGASESESTATGPGLTVFLGSEGIELPAITGRTLSGRRLSLEEFGGHVVVLSIWSSSCEACRAEALDLAALKRETKPLGVRFVGIDVRDRPSDGRTFQRRAGLVDPSLDDSDGRVLDEIRGTVAVDSVPSTLLVDADGLIRARWVGKADAITLRDLIAEMDE</sequence>
<keyword evidence="5" id="KW-0472">Membrane</keyword>
<reference evidence="7" key="1">
    <citation type="submission" date="2015-08" db="EMBL/GenBank/DDBJ databases">
        <authorList>
            <person name="Babu N.S."/>
            <person name="Beckwith C.J."/>
            <person name="Beseler K.G."/>
            <person name="Brison A."/>
            <person name="Carone J.V."/>
            <person name="Caskin T.P."/>
            <person name="Diamond M."/>
            <person name="Durham M.E."/>
            <person name="Foxe J.M."/>
            <person name="Go M."/>
            <person name="Henderson B.A."/>
            <person name="Jones I.B."/>
            <person name="McGettigan J.A."/>
            <person name="Micheletti S.J."/>
            <person name="Nasrallah M.E."/>
            <person name="Ortiz D."/>
            <person name="Piller C.R."/>
            <person name="Privatt S.R."/>
            <person name="Schneider S.L."/>
            <person name="Sharp S."/>
            <person name="Smith T.C."/>
            <person name="Stanton J.D."/>
            <person name="Ullery H.E."/>
            <person name="Wilson R.J."/>
            <person name="Serrano M.G."/>
            <person name="Buck G."/>
            <person name="Lee V."/>
            <person name="Wang Y."/>
            <person name="Carvalho R."/>
            <person name="Voegtly L."/>
            <person name="Shi R."/>
            <person name="Duckworth R."/>
            <person name="Johnson A."/>
            <person name="Loviza R."/>
            <person name="Walstead R."/>
            <person name="Shah Z."/>
            <person name="Kiflezghi M."/>
            <person name="Wade K."/>
            <person name="Ball S.L."/>
            <person name="Bradley K.W."/>
            <person name="Asai D.J."/>
            <person name="Bowman C.A."/>
            <person name="Russell D.A."/>
            <person name="Pope W.H."/>
            <person name="Jacobs-Sera D."/>
            <person name="Hendrix R.W."/>
            <person name="Hatfull G.F."/>
        </authorList>
    </citation>
    <scope>NUCLEOTIDE SEQUENCE</scope>
</reference>